<evidence type="ECO:0000313" key="1">
    <source>
        <dbReference type="EMBL" id="GAA4902788.1"/>
    </source>
</evidence>
<name>A0ABP9FGT1_9SPHI</name>
<gene>
    <name evidence="1" type="ORF">GCM10023313_01550</name>
</gene>
<comment type="caution">
    <text evidence="1">The sequence shown here is derived from an EMBL/GenBank/DDBJ whole genome shotgun (WGS) entry which is preliminary data.</text>
</comment>
<keyword evidence="2" id="KW-1185">Reference proteome</keyword>
<dbReference type="CDD" id="cd07820">
    <property type="entry name" value="SRPBCC_3"/>
    <property type="match status" value="1"/>
</dbReference>
<dbReference type="Gene3D" id="3.30.530.20">
    <property type="match status" value="1"/>
</dbReference>
<reference evidence="2" key="1">
    <citation type="journal article" date="2019" name="Int. J. Syst. Evol. Microbiol.">
        <title>The Global Catalogue of Microorganisms (GCM) 10K type strain sequencing project: providing services to taxonomists for standard genome sequencing and annotation.</title>
        <authorList>
            <consortium name="The Broad Institute Genomics Platform"/>
            <consortium name="The Broad Institute Genome Sequencing Center for Infectious Disease"/>
            <person name="Wu L."/>
            <person name="Ma J."/>
        </authorList>
    </citation>
    <scope>NUCLEOTIDE SEQUENCE [LARGE SCALE GENOMIC DNA]</scope>
    <source>
        <strain evidence="2">JCM 18283</strain>
    </source>
</reference>
<proteinExistence type="predicted"/>
<protein>
    <submittedName>
        <fullName evidence="1">SRPBCC family protein</fullName>
    </submittedName>
</protein>
<accession>A0ABP9FGT1</accession>
<organism evidence="1 2">
    <name type="scientific">Mucilaginibacter defluvii</name>
    <dbReference type="NCBI Taxonomy" id="1196019"/>
    <lineage>
        <taxon>Bacteria</taxon>
        <taxon>Pseudomonadati</taxon>
        <taxon>Bacteroidota</taxon>
        <taxon>Sphingobacteriia</taxon>
        <taxon>Sphingobacteriales</taxon>
        <taxon>Sphingobacteriaceae</taxon>
        <taxon>Mucilaginibacter</taxon>
    </lineage>
</organism>
<sequence>MLVISIVKTYTLIWEQAIPISHAEAWDFFSSPLNLAKIAPPGMGFVITSDFTERTKMYEGMLISYNISPLFGIKMRWTTEITHIAHDKSYFIDEQRFGPYAMWHHEHHFREIDGGIHMTDRLTYAIPYGAAGTIANKVLVRKKVNDIFSYREKAIEKLFGKL</sequence>
<evidence type="ECO:0000313" key="2">
    <source>
        <dbReference type="Proteomes" id="UP001501436"/>
    </source>
</evidence>
<dbReference type="InterPro" id="IPR023393">
    <property type="entry name" value="START-like_dom_sf"/>
</dbReference>
<dbReference type="EMBL" id="BAABJI010000001">
    <property type="protein sequence ID" value="GAA4902788.1"/>
    <property type="molecule type" value="Genomic_DNA"/>
</dbReference>
<dbReference type="SUPFAM" id="SSF55961">
    <property type="entry name" value="Bet v1-like"/>
    <property type="match status" value="1"/>
</dbReference>
<dbReference type="Proteomes" id="UP001501436">
    <property type="component" value="Unassembled WGS sequence"/>
</dbReference>